<dbReference type="RefSeq" id="YP_009165719.1">
    <property type="nucleotide sequence ID" value="NC_027923.1"/>
</dbReference>
<dbReference type="GeneID" id="26040106"/>
<proteinExistence type="predicted"/>
<evidence type="ECO:0000313" key="2">
    <source>
        <dbReference type="Proteomes" id="UP000204667"/>
    </source>
</evidence>
<accession>A0A0M3WPC4</accession>
<protein>
    <submittedName>
        <fullName evidence="1">Uncharacterized protein</fullName>
    </submittedName>
</protein>
<evidence type="ECO:0000313" key="1">
    <source>
        <dbReference type="EMBL" id="AKN80676.1"/>
    </source>
</evidence>
<dbReference type="Proteomes" id="UP000204667">
    <property type="component" value="Segment"/>
</dbReference>
<sequence>MNIHVETFHVEACRTFVLRQHANCSDTDKTCRNVSRNRNFLIHRKWISSRIFDEIHFGCMEILKVCNKCKNMFLLHHSLDKNYQVVFLNSDNPDTDKTCRNVSRNRNFLIHRKWISSRIFDEIHFGCMEILKVCNKCKNMFLLHHSLRFDI</sequence>
<dbReference type="KEGG" id="vg:26040106"/>
<keyword evidence="2" id="KW-1185">Reference proteome</keyword>
<reference evidence="1 2" key="1">
    <citation type="journal article" date="2016" name="Sci. Rep.">
        <title>Genome sequence of Perigonia lusca single nucleopolyhedrovirus: insights into the evolution of a nucleotide metabolism enzyme in the family Baculoviridae.</title>
        <authorList>
            <person name="Ardisson-Araujo D.M."/>
            <person name="Lima R.N."/>
            <person name="Melo F.L."/>
            <person name="Clem R.J."/>
            <person name="Huang N."/>
            <person name="Bao S.N."/>
            <person name="Sosa-Gomez D.R."/>
            <person name="Ribeiro B.M."/>
        </authorList>
    </citation>
    <scope>NUCLEOTIDE SEQUENCE [LARGE SCALE GENOMIC DNA]</scope>
</reference>
<name>A0A0M3WPC4_9ABAC</name>
<organism evidence="1 2">
    <name type="scientific">Perigonia lusca single nucleopolyhedrovirus</name>
    <dbReference type="NCBI Taxonomy" id="1675865"/>
    <lineage>
        <taxon>Viruses</taxon>
        <taxon>Viruses incertae sedis</taxon>
        <taxon>Naldaviricetes</taxon>
        <taxon>Lefavirales</taxon>
        <taxon>Baculoviridae</taxon>
        <taxon>Alphabaculovirus</taxon>
        <taxon>Alphabaculovirus peluscae</taxon>
        <taxon>Perigonia lusca nucleopolyhedrovirus</taxon>
    </lineage>
</organism>
<dbReference type="EMBL" id="KM596836">
    <property type="protein sequence ID" value="AKN80676.1"/>
    <property type="molecule type" value="Genomic_DNA"/>
</dbReference>
<gene>
    <name evidence="1" type="primary">PeluOrf-119</name>
</gene>